<dbReference type="SUPFAM" id="SSF55073">
    <property type="entry name" value="Nucleotide cyclase"/>
    <property type="match status" value="1"/>
</dbReference>
<dbReference type="CDD" id="cd01949">
    <property type="entry name" value="GGDEF"/>
    <property type="match status" value="1"/>
</dbReference>
<feature type="domain" description="EAL" evidence="1">
    <location>
        <begin position="299"/>
        <end position="553"/>
    </location>
</feature>
<dbReference type="PROSITE" id="PS50883">
    <property type="entry name" value="EAL"/>
    <property type="match status" value="1"/>
</dbReference>
<dbReference type="FunFam" id="3.20.20.450:FF:000001">
    <property type="entry name" value="Cyclic di-GMP phosphodiesterase yahA"/>
    <property type="match status" value="1"/>
</dbReference>
<organism evidence="3 4">
    <name type="scientific">Gracilibacillus thailandensis</name>
    <dbReference type="NCBI Taxonomy" id="563735"/>
    <lineage>
        <taxon>Bacteria</taxon>
        <taxon>Bacillati</taxon>
        <taxon>Bacillota</taxon>
        <taxon>Bacilli</taxon>
        <taxon>Bacillales</taxon>
        <taxon>Bacillaceae</taxon>
        <taxon>Gracilibacillus</taxon>
    </lineage>
</organism>
<dbReference type="Gene3D" id="3.20.20.450">
    <property type="entry name" value="EAL domain"/>
    <property type="match status" value="1"/>
</dbReference>
<protein>
    <submittedName>
        <fullName evidence="3">EAL domain-containing protein</fullName>
    </submittedName>
</protein>
<dbReference type="PANTHER" id="PTHR44757:SF2">
    <property type="entry name" value="BIOFILM ARCHITECTURE MAINTENANCE PROTEIN MBAA"/>
    <property type="match status" value="1"/>
</dbReference>
<evidence type="ECO:0000313" key="4">
    <source>
        <dbReference type="Proteomes" id="UP000435187"/>
    </source>
</evidence>
<dbReference type="Gene3D" id="3.30.70.270">
    <property type="match status" value="1"/>
</dbReference>
<dbReference type="CDD" id="cd01948">
    <property type="entry name" value="EAL"/>
    <property type="match status" value="1"/>
</dbReference>
<dbReference type="InterPro" id="IPR001633">
    <property type="entry name" value="EAL_dom"/>
</dbReference>
<dbReference type="PROSITE" id="PS50887">
    <property type="entry name" value="GGDEF"/>
    <property type="match status" value="1"/>
</dbReference>
<accession>A0A6N7R0Q9</accession>
<sequence>MPRENNLYSSTNDLLRILHHNMNLMFVIRRRKGQFYCSFLSGKLKEQLELPDIMPSTDQEFNPEFLSLQNSKLTQAFTGKEITYRHHFHNHYLYTMLSPVIKDGEVIEVVGTTIDITSFEKSEQQIEFMATHDILTKLPNRQKLLDDLDRMIHNNQHEKPKAIMICDLDRLKNVNDTLGQFAGDQVITLIADRLKENVQETCSVYRLGGDEFVIVIDQEVADVKAFAEQILQVVRQPIIISKHDFYMTATIGICCMNEKACKTEDYINRASVAVHYGKVQGGNRISEYTNEKSKQYNELILLESDIRKAFKFNEFTLSYQPKVDVHTNEIVGVEALIRWEHGKKGKIPPSLFIPIAEEIGMIDQIGEWVLREACKQFVRWQESGANPVMVAVNISAVELQHPDFLSRVKQIIKETGMDPNYLEIEITENSVMQNTEECIEMMNELRSMGVSLSIDDFGTGYSSMGYLQKFPINYLKIDQSFIKELFEESGSAEIIKAMIQLGHTFGLKVVAEGVEGEQILSFIRNQKCDYYQGYFYSKPLEADLIEEKLLAFS</sequence>
<dbReference type="SUPFAM" id="SSF141868">
    <property type="entry name" value="EAL domain-like"/>
    <property type="match status" value="1"/>
</dbReference>
<evidence type="ECO:0000259" key="2">
    <source>
        <dbReference type="PROSITE" id="PS50887"/>
    </source>
</evidence>
<dbReference type="Proteomes" id="UP000435187">
    <property type="component" value="Unassembled WGS sequence"/>
</dbReference>
<dbReference type="AlphaFoldDB" id="A0A6N7R0Q9"/>
<dbReference type="PANTHER" id="PTHR44757">
    <property type="entry name" value="DIGUANYLATE CYCLASE DGCP"/>
    <property type="match status" value="1"/>
</dbReference>
<dbReference type="SMART" id="SM00267">
    <property type="entry name" value="GGDEF"/>
    <property type="match status" value="1"/>
</dbReference>
<dbReference type="EMBL" id="WJEE01000021">
    <property type="protein sequence ID" value="MRI66805.1"/>
    <property type="molecule type" value="Genomic_DNA"/>
</dbReference>
<dbReference type="InterPro" id="IPR035919">
    <property type="entry name" value="EAL_sf"/>
</dbReference>
<dbReference type="SMART" id="SM00052">
    <property type="entry name" value="EAL"/>
    <property type="match status" value="1"/>
</dbReference>
<dbReference type="InterPro" id="IPR052155">
    <property type="entry name" value="Biofilm_reg_signaling"/>
</dbReference>
<keyword evidence="4" id="KW-1185">Reference proteome</keyword>
<proteinExistence type="predicted"/>
<name>A0A6N7R0Q9_9BACI</name>
<comment type="caution">
    <text evidence="3">The sequence shown here is derived from an EMBL/GenBank/DDBJ whole genome shotgun (WGS) entry which is preliminary data.</text>
</comment>
<gene>
    <name evidence="3" type="ORF">GH885_10730</name>
</gene>
<dbReference type="Pfam" id="PF00563">
    <property type="entry name" value="EAL"/>
    <property type="match status" value="1"/>
</dbReference>
<feature type="domain" description="GGDEF" evidence="2">
    <location>
        <begin position="159"/>
        <end position="290"/>
    </location>
</feature>
<dbReference type="InterPro" id="IPR043128">
    <property type="entry name" value="Rev_trsase/Diguanyl_cyclase"/>
</dbReference>
<dbReference type="InterPro" id="IPR029787">
    <property type="entry name" value="Nucleotide_cyclase"/>
</dbReference>
<evidence type="ECO:0000259" key="1">
    <source>
        <dbReference type="PROSITE" id="PS50883"/>
    </source>
</evidence>
<evidence type="ECO:0000313" key="3">
    <source>
        <dbReference type="EMBL" id="MRI66805.1"/>
    </source>
</evidence>
<reference evidence="3 4" key="1">
    <citation type="submission" date="2019-10" db="EMBL/GenBank/DDBJ databases">
        <title>Gracilibacillus salitolerans sp. nov., a moderate halophile isolated from a saline soil in northwest China.</title>
        <authorList>
            <person name="Gan L."/>
        </authorList>
    </citation>
    <scope>NUCLEOTIDE SEQUENCE [LARGE SCALE GENOMIC DNA]</scope>
    <source>
        <strain evidence="3 4">TP2-8</strain>
    </source>
</reference>
<dbReference type="Pfam" id="PF00990">
    <property type="entry name" value="GGDEF"/>
    <property type="match status" value="1"/>
</dbReference>
<dbReference type="InterPro" id="IPR000160">
    <property type="entry name" value="GGDEF_dom"/>
</dbReference>
<dbReference type="NCBIfam" id="TIGR00254">
    <property type="entry name" value="GGDEF"/>
    <property type="match status" value="1"/>
</dbReference>